<comment type="cofactor">
    <cofactor evidence="1">
        <name>Fe(2+)</name>
        <dbReference type="ChEBI" id="CHEBI:29033"/>
    </cofactor>
</comment>
<dbReference type="InterPro" id="IPR003819">
    <property type="entry name" value="TauD/TfdA-like"/>
</dbReference>
<dbReference type="InterPro" id="IPR042098">
    <property type="entry name" value="TauD-like_sf"/>
</dbReference>
<sequence>MNTTTNDIPSIDTIRPVTGGWTRADMERDQSWIHVLSADEVAALEHALRHALATGKDMFDMSIEDFPLDARVRRRLVALIDETQGGFGVKLLRGFPVDRWDTDALRKLFWGIGLLLGVARPQGKMSQFVSDVRDAGGTYRSSTGRGYNTRSGLDFHADGSDMVGLFCVRTAKAGGSSLITSSIAAHNEMVRLRPDLAAELYKPMIFSRQGEQAPEEAPWYAAPIFGVRDGQFACRHIRNHIKGAQATFPDVPRLSPQQTEALDLFDALLAREDLRYDMDLQPGDIQLLNNHIVLHSRTEYEDHPEPERKRHLFRLWLSLPQAQPLPLGWLDAYKDVDAACVRGGFRGVGITPEIRAFEARMANAHGMKLRIYAVKEAEEAA</sequence>
<dbReference type="SUPFAM" id="SSF51197">
    <property type="entry name" value="Clavaminate synthase-like"/>
    <property type="match status" value="1"/>
</dbReference>
<reference evidence="5 6" key="1">
    <citation type="submission" date="2017-12" db="EMBL/GenBank/DDBJ databases">
        <title>Genome sequence of the active heterotrophic nitrifier-denitrifier, Cupriavidus pauculus UM1.</title>
        <authorList>
            <person name="Putonti C."/>
            <person name="Castignetti D."/>
        </authorList>
    </citation>
    <scope>NUCLEOTIDE SEQUENCE [LARGE SCALE GENOMIC DNA]</scope>
    <source>
        <strain evidence="5 6">UM1</strain>
    </source>
</reference>
<dbReference type="GO" id="GO:0016706">
    <property type="term" value="F:2-oxoglutarate-dependent dioxygenase activity"/>
    <property type="evidence" value="ECO:0007669"/>
    <property type="project" value="UniProtKB-ARBA"/>
</dbReference>
<dbReference type="InterPro" id="IPR050411">
    <property type="entry name" value="AlphaKG_dependent_hydroxylases"/>
</dbReference>
<protein>
    <recommendedName>
        <fullName evidence="4">TauD/TfdA-like domain-containing protein</fullName>
    </recommendedName>
</protein>
<dbReference type="OrthoDB" id="753054at2"/>
<dbReference type="Proteomes" id="UP000234341">
    <property type="component" value="Unassembled WGS sequence"/>
</dbReference>
<evidence type="ECO:0000256" key="2">
    <source>
        <dbReference type="ARBA" id="ARBA00023002"/>
    </source>
</evidence>
<proteinExistence type="predicted"/>
<dbReference type="AlphaFoldDB" id="A0A2N5C8I5"/>
<keyword evidence="2" id="KW-0560">Oxidoreductase</keyword>
<gene>
    <name evidence="5" type="ORF">CYJ10_21920</name>
</gene>
<evidence type="ECO:0000313" key="5">
    <source>
        <dbReference type="EMBL" id="PLP98538.1"/>
    </source>
</evidence>
<evidence type="ECO:0000256" key="1">
    <source>
        <dbReference type="ARBA" id="ARBA00001954"/>
    </source>
</evidence>
<dbReference type="Pfam" id="PF02668">
    <property type="entry name" value="TauD"/>
    <property type="match status" value="1"/>
</dbReference>
<organism evidence="5 6">
    <name type="scientific">Cupriavidus pauculus</name>
    <dbReference type="NCBI Taxonomy" id="82633"/>
    <lineage>
        <taxon>Bacteria</taxon>
        <taxon>Pseudomonadati</taxon>
        <taxon>Pseudomonadota</taxon>
        <taxon>Betaproteobacteria</taxon>
        <taxon>Burkholderiales</taxon>
        <taxon>Burkholderiaceae</taxon>
        <taxon>Cupriavidus</taxon>
    </lineage>
</organism>
<comment type="caution">
    <text evidence="5">The sequence shown here is derived from an EMBL/GenBank/DDBJ whole genome shotgun (WGS) entry which is preliminary data.</text>
</comment>
<dbReference type="Gene3D" id="3.60.130.10">
    <property type="entry name" value="Clavaminate synthase-like"/>
    <property type="match status" value="1"/>
</dbReference>
<evidence type="ECO:0000259" key="4">
    <source>
        <dbReference type="Pfam" id="PF02668"/>
    </source>
</evidence>
<dbReference type="RefSeq" id="WP_101683552.1">
    <property type="nucleotide sequence ID" value="NZ_PJRP01000011.1"/>
</dbReference>
<evidence type="ECO:0000256" key="3">
    <source>
        <dbReference type="ARBA" id="ARBA00023194"/>
    </source>
</evidence>
<dbReference type="PANTHER" id="PTHR10696">
    <property type="entry name" value="GAMMA-BUTYROBETAINE HYDROXYLASE-RELATED"/>
    <property type="match status" value="1"/>
</dbReference>
<accession>A0A2N5C8I5</accession>
<keyword evidence="3" id="KW-0045">Antibiotic biosynthesis</keyword>
<dbReference type="GO" id="GO:0017000">
    <property type="term" value="P:antibiotic biosynthetic process"/>
    <property type="evidence" value="ECO:0007669"/>
    <property type="project" value="UniProtKB-KW"/>
</dbReference>
<feature type="domain" description="TauD/TfdA-like" evidence="4">
    <location>
        <begin position="65"/>
        <end position="316"/>
    </location>
</feature>
<dbReference type="EMBL" id="PJRP01000011">
    <property type="protein sequence ID" value="PLP98538.1"/>
    <property type="molecule type" value="Genomic_DNA"/>
</dbReference>
<evidence type="ECO:0000313" key="6">
    <source>
        <dbReference type="Proteomes" id="UP000234341"/>
    </source>
</evidence>
<name>A0A2N5C8I5_9BURK</name>
<dbReference type="PANTHER" id="PTHR10696:SF56">
    <property type="entry name" value="TAUD_TFDA-LIKE DOMAIN-CONTAINING PROTEIN"/>
    <property type="match status" value="1"/>
</dbReference>